<sequence length="73" mass="8733">MKADQWGQEPSMTRPRLVVDVIDAGQHDPRSQCHCLRHLSVHRQRRDLLVLRFAQHEFRLRSFAHRRFFVSVA</sequence>
<name>A0A2P5KBG4_9BURK</name>
<proteinExistence type="predicted"/>
<protein>
    <submittedName>
        <fullName evidence="1">Uncharacterized protein</fullName>
    </submittedName>
</protein>
<evidence type="ECO:0000313" key="1">
    <source>
        <dbReference type="EMBL" id="PPB84046.1"/>
    </source>
</evidence>
<dbReference type="Proteomes" id="UP000243096">
    <property type="component" value="Unassembled WGS sequence"/>
</dbReference>
<comment type="caution">
    <text evidence="1">The sequence shown here is derived from an EMBL/GenBank/DDBJ whole genome shotgun (WGS) entry which is preliminary data.</text>
</comment>
<reference evidence="1 2" key="1">
    <citation type="submission" date="2018-01" db="EMBL/GenBank/DDBJ databases">
        <title>Genomic Encyclopedia of Type Strains, Phase III (KMG-III): the genomes of soil and plant-associated and newly described type strains.</title>
        <authorList>
            <person name="Whitman W."/>
        </authorList>
    </citation>
    <scope>NUCLEOTIDE SEQUENCE [LARGE SCALE GENOMIC DNA]</scope>
    <source>
        <strain evidence="1 2">HKI456</strain>
    </source>
</reference>
<keyword evidence="2" id="KW-1185">Reference proteome</keyword>
<gene>
    <name evidence="1" type="ORF">B0O95_105233</name>
</gene>
<evidence type="ECO:0000313" key="2">
    <source>
        <dbReference type="Proteomes" id="UP000243096"/>
    </source>
</evidence>
<dbReference type="AlphaFoldDB" id="A0A2P5KBG4"/>
<organism evidence="1 2">
    <name type="scientific">Mycetohabitans endofungorum</name>
    <dbReference type="NCBI Taxonomy" id="417203"/>
    <lineage>
        <taxon>Bacteria</taxon>
        <taxon>Pseudomonadati</taxon>
        <taxon>Pseudomonadota</taxon>
        <taxon>Betaproteobacteria</taxon>
        <taxon>Burkholderiales</taxon>
        <taxon>Burkholderiaceae</taxon>
        <taxon>Mycetohabitans</taxon>
    </lineage>
</organism>
<dbReference type="EMBL" id="PRDW01000005">
    <property type="protein sequence ID" value="PPB84046.1"/>
    <property type="molecule type" value="Genomic_DNA"/>
</dbReference>
<accession>A0A2P5KBG4</accession>